<dbReference type="PROSITE" id="PS00432">
    <property type="entry name" value="ACTINS_2"/>
    <property type="match status" value="1"/>
</dbReference>
<dbReference type="EMBL" id="KB206474">
    <property type="protein sequence ID" value="ELP91383.1"/>
    <property type="molecule type" value="Genomic_DNA"/>
</dbReference>
<dbReference type="Gene3D" id="3.30.420.40">
    <property type="match status" value="2"/>
</dbReference>
<dbReference type="AlphaFoldDB" id="A0A0A1UCK3"/>
<dbReference type="KEGG" id="eiv:EIN_154500"/>
<dbReference type="FunFam" id="3.90.640.10:FF:000007">
    <property type="entry name" value="Actin like 7B"/>
    <property type="match status" value="1"/>
</dbReference>
<dbReference type="InterPro" id="IPR004001">
    <property type="entry name" value="Actin_CS"/>
</dbReference>
<accession>A0A0A1UCK3</accession>
<name>A0A0A1UCK3_ENTIV</name>
<proteinExistence type="inferred from homology"/>
<protein>
    <submittedName>
        <fullName evidence="3">Actin, putative</fullName>
    </submittedName>
</protein>
<evidence type="ECO:0000256" key="2">
    <source>
        <dbReference type="RuleBase" id="RU000487"/>
    </source>
</evidence>
<dbReference type="RefSeq" id="XP_004258154.1">
    <property type="nucleotide sequence ID" value="XM_004258106.1"/>
</dbReference>
<dbReference type="InterPro" id="IPR043129">
    <property type="entry name" value="ATPase_NBD"/>
</dbReference>
<dbReference type="FunFam" id="3.30.420.40:FF:000058">
    <property type="entry name" value="Putative actin-related protein 5"/>
    <property type="match status" value="1"/>
</dbReference>
<reference evidence="3 4" key="1">
    <citation type="submission" date="2012-10" db="EMBL/GenBank/DDBJ databases">
        <authorList>
            <person name="Zafar N."/>
            <person name="Inman J."/>
            <person name="Hall N."/>
            <person name="Lorenzi H."/>
            <person name="Caler E."/>
        </authorList>
    </citation>
    <scope>NUCLEOTIDE SEQUENCE [LARGE SCALE GENOMIC DNA]</scope>
    <source>
        <strain evidence="3 4">IP1</strain>
    </source>
</reference>
<dbReference type="PRINTS" id="PR00190">
    <property type="entry name" value="ACTIN"/>
</dbReference>
<evidence type="ECO:0000256" key="1">
    <source>
        <dbReference type="ARBA" id="ARBA00025474"/>
    </source>
</evidence>
<comment type="function">
    <text evidence="1">Actins are highly conserved proteins that are involved in various types of cell motility and are ubiquitously expressed in all eukaryotic cells. Multiple isoforms are involved in various cellular functions such as cytoskeleton structure, cell mobility, chromosome movement and muscle contraction.</text>
</comment>
<dbReference type="PANTHER" id="PTHR11937">
    <property type="entry name" value="ACTIN"/>
    <property type="match status" value="1"/>
</dbReference>
<dbReference type="Pfam" id="PF00022">
    <property type="entry name" value="Actin"/>
    <property type="match status" value="1"/>
</dbReference>
<organism evidence="3 4">
    <name type="scientific">Entamoeba invadens IP1</name>
    <dbReference type="NCBI Taxonomy" id="370355"/>
    <lineage>
        <taxon>Eukaryota</taxon>
        <taxon>Amoebozoa</taxon>
        <taxon>Evosea</taxon>
        <taxon>Archamoebae</taxon>
        <taxon>Mastigamoebida</taxon>
        <taxon>Entamoebidae</taxon>
        <taxon>Entamoeba</taxon>
    </lineage>
</organism>
<dbReference type="VEuPathDB" id="AmoebaDB:EIN_154500"/>
<evidence type="ECO:0000313" key="4">
    <source>
        <dbReference type="Proteomes" id="UP000014680"/>
    </source>
</evidence>
<dbReference type="Proteomes" id="UP000014680">
    <property type="component" value="Unassembled WGS sequence"/>
</dbReference>
<dbReference type="SUPFAM" id="SSF53067">
    <property type="entry name" value="Actin-like ATPase domain"/>
    <property type="match status" value="2"/>
</dbReference>
<dbReference type="GO" id="GO:0005856">
    <property type="term" value="C:cytoskeleton"/>
    <property type="evidence" value="ECO:0007669"/>
    <property type="project" value="UniProtKB-ARBA"/>
</dbReference>
<gene>
    <name evidence="3" type="ORF">EIN_154500</name>
</gene>
<dbReference type="InterPro" id="IPR004000">
    <property type="entry name" value="Actin"/>
</dbReference>
<sequence>MENLSAVVIDNGSYMTKVGFSGEESPKVEVRTVVAQWKTEILGLDRPSCYVGEKAIEMNKKASNILNMSNPISHGNVSDWEALKLLERMIALIDLRIEPSEYNVFITEHPDATKACREKMAEILLESYPVEYKGLSFGMSPAMSLYASGNTSGVSIDSGDGCTWCVPVYEGVVLREGIRPIKVSGNDMTEYFNKLIAGKVAEYPDLADINLVREIKEKFVYLANDYEEELKKPEDQIEKQYELPDGRIVKIGKECFTCGEMVFHPQMAGIEENGIHQVINESINKCDIYTRTILYGNILLSGGTSMVFNNNTRFEMELKKLAPSQIIKRNHIDNTINASWIGASILTSLTSFQKMWVTREDYEEKGVAVFGNLTL</sequence>
<dbReference type="Gene3D" id="3.90.640.10">
    <property type="entry name" value="Actin, Chain A, domain 4"/>
    <property type="match status" value="1"/>
</dbReference>
<comment type="similarity">
    <text evidence="2">Belongs to the actin family.</text>
</comment>
<dbReference type="GO" id="GO:0016192">
    <property type="term" value="P:vesicle-mediated transport"/>
    <property type="evidence" value="ECO:0007669"/>
    <property type="project" value="UniProtKB-ARBA"/>
</dbReference>
<dbReference type="SMART" id="SM00268">
    <property type="entry name" value="ACTIN"/>
    <property type="match status" value="1"/>
</dbReference>
<dbReference type="FunFam" id="3.30.420.40:FF:000050">
    <property type="entry name" value="Actin, alpha skeletal muscle"/>
    <property type="match status" value="1"/>
</dbReference>
<evidence type="ECO:0000313" key="3">
    <source>
        <dbReference type="EMBL" id="ELP91383.1"/>
    </source>
</evidence>
<dbReference type="GeneID" id="14890392"/>
<keyword evidence="4" id="KW-1185">Reference proteome</keyword>